<comment type="caution">
    <text evidence="1">The sequence shown here is derived from an EMBL/GenBank/DDBJ whole genome shotgun (WGS) entry which is preliminary data.</text>
</comment>
<reference evidence="1 2" key="1">
    <citation type="journal article" date="2023" name="bioRxiv">
        <title>High-quality genome assemblies of four members of thePodospora anserinaspecies complex.</title>
        <authorList>
            <person name="Ament-Velasquez S.L."/>
            <person name="Vogan A.A."/>
            <person name="Wallerman O."/>
            <person name="Hartmann F."/>
            <person name="Gautier V."/>
            <person name="Silar P."/>
            <person name="Giraud T."/>
            <person name="Johannesson H."/>
        </authorList>
    </citation>
    <scope>NUCLEOTIDE SEQUENCE [LARGE SCALE GENOMIC DNA]</scope>
    <source>
        <strain evidence="1 2">CBS 411.78</strain>
    </source>
</reference>
<dbReference type="EMBL" id="JAFFHB010000010">
    <property type="protein sequence ID" value="KAK4661167.1"/>
    <property type="molecule type" value="Genomic_DNA"/>
</dbReference>
<evidence type="ECO:0000313" key="2">
    <source>
        <dbReference type="Proteomes" id="UP001326199"/>
    </source>
</evidence>
<dbReference type="RefSeq" id="XP_062761134.1">
    <property type="nucleotide sequence ID" value="XM_062915468.1"/>
</dbReference>
<evidence type="ECO:0000313" key="1">
    <source>
        <dbReference type="EMBL" id="KAK4661167.1"/>
    </source>
</evidence>
<dbReference type="PANTHER" id="PTHR46411:SF3">
    <property type="entry name" value="AAA+ ATPASE DOMAIN-CONTAINING PROTEIN"/>
    <property type="match status" value="1"/>
</dbReference>
<dbReference type="GeneID" id="87935811"/>
<organism evidence="1 2">
    <name type="scientific">Podospora pseudopauciseta</name>
    <dbReference type="NCBI Taxonomy" id="2093780"/>
    <lineage>
        <taxon>Eukaryota</taxon>
        <taxon>Fungi</taxon>
        <taxon>Dikarya</taxon>
        <taxon>Ascomycota</taxon>
        <taxon>Pezizomycotina</taxon>
        <taxon>Sordariomycetes</taxon>
        <taxon>Sordariomycetidae</taxon>
        <taxon>Sordariales</taxon>
        <taxon>Podosporaceae</taxon>
        <taxon>Podospora</taxon>
    </lineage>
</organism>
<accession>A0ABR0GZL5</accession>
<sequence>MIFLTKLEYYQGILFLTTNRFSAIDHNFQSRVDWFLPYYDLDSTQRRQVWLNFLKHFGAEKFVVGESDLDRLEIKNLCKTALMLSGRDNNGVVKADRLLMLAQKRTAALQLLGQKGDANMEGR</sequence>
<dbReference type="PANTHER" id="PTHR46411">
    <property type="entry name" value="FAMILY ATPASE, PUTATIVE-RELATED"/>
    <property type="match status" value="1"/>
</dbReference>
<evidence type="ECO:0008006" key="3">
    <source>
        <dbReference type="Google" id="ProtNLM"/>
    </source>
</evidence>
<proteinExistence type="predicted"/>
<name>A0ABR0GZL5_9PEZI</name>
<gene>
    <name evidence="1" type="ORF">QC763_704660</name>
</gene>
<keyword evidence="2" id="KW-1185">Reference proteome</keyword>
<dbReference type="Proteomes" id="UP001326199">
    <property type="component" value="Unassembled WGS sequence"/>
</dbReference>
<protein>
    <recommendedName>
        <fullName evidence="3">ATPase AAA-type core domain-containing protein</fullName>
    </recommendedName>
</protein>
<dbReference type="InterPro" id="IPR027417">
    <property type="entry name" value="P-loop_NTPase"/>
</dbReference>
<dbReference type="SUPFAM" id="SSF52540">
    <property type="entry name" value="P-loop containing nucleoside triphosphate hydrolases"/>
    <property type="match status" value="1"/>
</dbReference>